<accession>A0ABX9CUH5</accession>
<name>A0ABX9CUH5_9ACTN</name>
<proteinExistence type="predicted"/>
<evidence type="ECO:0000313" key="3">
    <source>
        <dbReference type="Proteomes" id="UP000249045"/>
    </source>
</evidence>
<evidence type="ECO:0000259" key="1">
    <source>
        <dbReference type="Pfam" id="PF13643"/>
    </source>
</evidence>
<dbReference type="Pfam" id="PF13643">
    <property type="entry name" value="DUF4145"/>
    <property type="match status" value="1"/>
</dbReference>
<dbReference type="InterPro" id="IPR025285">
    <property type="entry name" value="DUF4145"/>
</dbReference>
<comment type="caution">
    <text evidence="2">The sequence shown here is derived from an EMBL/GenBank/DDBJ whole genome shotgun (WGS) entry which is preliminary data.</text>
</comment>
<reference evidence="2 3" key="1">
    <citation type="submission" date="2018-03" db="EMBL/GenBank/DDBJ databases">
        <title>Defining the species Micromonospora saelicesensis and Micromonospora noduli under the framework of genomics.</title>
        <authorList>
            <person name="Riesco R."/>
            <person name="Trujillo M.E."/>
        </authorList>
    </citation>
    <scope>NUCLEOTIDE SEQUENCE [LARGE SCALE GENOMIC DNA]</scope>
    <source>
        <strain evidence="2 3">MED15</strain>
    </source>
</reference>
<protein>
    <recommendedName>
        <fullName evidence="1">DUF4145 domain-containing protein</fullName>
    </recommendedName>
</protein>
<feature type="domain" description="DUF4145" evidence="1">
    <location>
        <begin position="1"/>
        <end position="70"/>
    </location>
</feature>
<dbReference type="EMBL" id="PYAC01000042">
    <property type="protein sequence ID" value="RAO09569.1"/>
    <property type="molecule type" value="Genomic_DNA"/>
</dbReference>
<dbReference type="Proteomes" id="UP000249045">
    <property type="component" value="Unassembled WGS sequence"/>
</dbReference>
<keyword evidence="3" id="KW-1185">Reference proteome</keyword>
<evidence type="ECO:0000313" key="2">
    <source>
        <dbReference type="EMBL" id="RAO09569.1"/>
    </source>
</evidence>
<organism evidence="2 3">
    <name type="scientific">Micromonospora noduli</name>
    <dbReference type="NCBI Taxonomy" id="709876"/>
    <lineage>
        <taxon>Bacteria</taxon>
        <taxon>Bacillati</taxon>
        <taxon>Actinomycetota</taxon>
        <taxon>Actinomycetes</taxon>
        <taxon>Micromonosporales</taxon>
        <taxon>Micromonosporaceae</taxon>
        <taxon>Micromonospora</taxon>
    </lineage>
</organism>
<gene>
    <name evidence="2" type="ORF">MED15_05858</name>
</gene>
<sequence>MVRRTIEGVCAENGVEESVLRRSLEALNKAGVIDGRLLEWAQELRVLGNAGAHYTEESITRQDAEDALALAEALLDYVFVLTAKFQEFQQRRAGGKG</sequence>